<gene>
    <name evidence="1" type="ORF">ALP60_200058</name>
</gene>
<organism evidence="1 2">
    <name type="scientific">Pseudomonas savastanoi</name>
    <name type="common">Pseudomonas syringae pv. savastanoi</name>
    <dbReference type="NCBI Taxonomy" id="29438"/>
    <lineage>
        <taxon>Bacteria</taxon>
        <taxon>Pseudomonadati</taxon>
        <taxon>Pseudomonadota</taxon>
        <taxon>Gammaproteobacteria</taxon>
        <taxon>Pseudomonadales</taxon>
        <taxon>Pseudomonadaceae</taxon>
        <taxon>Pseudomonas</taxon>
    </lineage>
</organism>
<protein>
    <submittedName>
        <fullName evidence="1">Uncharacterized protein</fullName>
    </submittedName>
</protein>
<evidence type="ECO:0000313" key="1">
    <source>
        <dbReference type="EMBL" id="RMS87621.1"/>
    </source>
</evidence>
<accession>A0A3M5GN97</accession>
<proteinExistence type="predicted"/>
<name>A0A3M5GN97_PSESS</name>
<sequence length="126" mass="14725">MAGHEKVLLTQAQKRPLFRVAFFDVWLREPDLNRRPSGYEPDELPDCSIPHPASVLRHFYREMARCQWLVLKKCFFFNWLASPLMSLFGSDACMAGLRGFFDHASGTFHCFSWRPFASLDVTCRYE</sequence>
<dbReference type="Proteomes" id="UP000268887">
    <property type="component" value="Unassembled WGS sequence"/>
</dbReference>
<evidence type="ECO:0000313" key="2">
    <source>
        <dbReference type="Proteomes" id="UP000268887"/>
    </source>
</evidence>
<dbReference type="EMBL" id="RBSV01000057">
    <property type="protein sequence ID" value="RMS87621.1"/>
    <property type="molecule type" value="Genomic_DNA"/>
</dbReference>
<comment type="caution">
    <text evidence="1">The sequence shown here is derived from an EMBL/GenBank/DDBJ whole genome shotgun (WGS) entry which is preliminary data.</text>
</comment>
<dbReference type="AlphaFoldDB" id="A0A3M5GN97"/>
<reference evidence="1 2" key="1">
    <citation type="submission" date="2018-08" db="EMBL/GenBank/DDBJ databases">
        <title>Recombination of ecologically and evolutionarily significant loci maintains genetic cohesion in the Pseudomonas syringae species complex.</title>
        <authorList>
            <person name="Dillon M."/>
            <person name="Thakur S."/>
            <person name="Almeida R.N.D."/>
            <person name="Weir B.S."/>
            <person name="Guttman D.S."/>
        </authorList>
    </citation>
    <scope>NUCLEOTIDE SEQUENCE [LARGE SCALE GENOMIC DNA]</scope>
    <source>
        <strain evidence="1 2">ICMP 13927</strain>
    </source>
</reference>